<accession>A0A3S9WFK4</accession>
<organism evidence="1 2">
    <name type="scientific">Microbacterium oxydans</name>
    <dbReference type="NCBI Taxonomy" id="82380"/>
    <lineage>
        <taxon>Bacteria</taxon>
        <taxon>Bacillati</taxon>
        <taxon>Actinomycetota</taxon>
        <taxon>Actinomycetes</taxon>
        <taxon>Micrococcales</taxon>
        <taxon>Microbacteriaceae</taxon>
        <taxon>Microbacterium</taxon>
    </lineage>
</organism>
<reference evidence="1 2" key="1">
    <citation type="submission" date="2018-08" db="EMBL/GenBank/DDBJ databases">
        <title>Microbacterium oxydans strain HG3.</title>
        <authorList>
            <person name="ORTET P."/>
        </authorList>
    </citation>
    <scope>NUCLEOTIDE SEQUENCE [LARGE SCALE GENOMIC DNA]</scope>
    <source>
        <strain evidence="1 2">HG3</strain>
    </source>
</reference>
<gene>
    <name evidence="1" type="ORF">CVS54_00173</name>
</gene>
<proteinExistence type="predicted"/>
<protein>
    <submittedName>
        <fullName evidence="1">Uncharacterized protein</fullName>
    </submittedName>
</protein>
<dbReference type="PROSITE" id="PS51257">
    <property type="entry name" value="PROKAR_LIPOPROTEIN"/>
    <property type="match status" value="1"/>
</dbReference>
<dbReference type="AlphaFoldDB" id="A0A3S9WFK4"/>
<evidence type="ECO:0000313" key="1">
    <source>
        <dbReference type="EMBL" id="AZS38876.1"/>
    </source>
</evidence>
<dbReference type="Proteomes" id="UP000274841">
    <property type="component" value="Chromosome"/>
</dbReference>
<evidence type="ECO:0000313" key="2">
    <source>
        <dbReference type="Proteomes" id="UP000274841"/>
    </source>
</evidence>
<name>A0A3S9WFK4_9MICO</name>
<dbReference type="KEGG" id="moy:CVS54_00173"/>
<sequence length="262" mass="27566">MSCDREKGNLMFDSRAVRSWAAIPAVFALFTLAACSAPSGDDKAKDGANDAAAARFVTCLTEEGQTAKIVEGGQVGMLMPDGPASGTSTGGMMSVEAGSGDDEDLAMTMVFSDDDGTWLASTAASGYPEEGGQRAAWETCEEKVPEFTQPKPDISDSGAQTQMISPEEIIESGLAFASCARKNGFADFADPDADGMLTLPKGISEDEARTLLEACADTTGDMPPMFTQESIEAVDFDWFAVMSEYFEGMVSAATVLPSKDDE</sequence>
<dbReference type="EMBL" id="CP031422">
    <property type="protein sequence ID" value="AZS38876.1"/>
    <property type="molecule type" value="Genomic_DNA"/>
</dbReference>